<dbReference type="PANTHER" id="PTHR36082:SF2">
    <property type="entry name" value="PHOTOSYSTEM I REACTION CENTER SUBUNIT IX"/>
    <property type="match status" value="1"/>
</dbReference>
<dbReference type="InterPro" id="IPR002615">
    <property type="entry name" value="PSI_PsaJ"/>
</dbReference>
<comment type="subcellular location">
    <subcellularLocation>
        <location evidence="2 9">Cellular thylakoid membrane</location>
        <topology evidence="2 9">Single-pass membrane protein</topology>
    </subcellularLocation>
</comment>
<dbReference type="RefSeq" id="WP_071590168.1">
    <property type="nucleotide sequence ID" value="NZ_JACJPY010000079.1"/>
</dbReference>
<keyword evidence="5 9" id="KW-0812">Transmembrane</keyword>
<protein>
    <recommendedName>
        <fullName evidence="4 9">Photosystem I reaction center subunit IX</fullName>
    </recommendedName>
</protein>
<dbReference type="Pfam" id="PF01701">
    <property type="entry name" value="PSI_PsaJ"/>
    <property type="match status" value="1"/>
</dbReference>
<sequence>MKGFLSSAPVLAAVWMTITAGVLIEANRLFPDTLTFPF</sequence>
<keyword evidence="11" id="KW-1185">Reference proteome</keyword>
<comment type="function">
    <text evidence="1 9">May help in the organization of the PsaE and PsaF subunits.</text>
</comment>
<accession>A0A926UW02</accession>
<dbReference type="Proteomes" id="UP000631421">
    <property type="component" value="Unassembled WGS sequence"/>
</dbReference>
<dbReference type="HAMAP" id="MF_00522">
    <property type="entry name" value="PSI_PsaJ"/>
    <property type="match status" value="1"/>
</dbReference>
<dbReference type="Gene3D" id="1.20.5.510">
    <property type="entry name" value="Single helix bin"/>
    <property type="match status" value="1"/>
</dbReference>
<evidence type="ECO:0000256" key="4">
    <source>
        <dbReference type="ARBA" id="ARBA00019868"/>
    </source>
</evidence>
<dbReference type="SUPFAM" id="SSF81544">
    <property type="entry name" value="Subunit IX of photosystem I reaction centre, PsaJ"/>
    <property type="match status" value="1"/>
</dbReference>
<evidence type="ECO:0000256" key="3">
    <source>
        <dbReference type="ARBA" id="ARBA00006318"/>
    </source>
</evidence>
<evidence type="ECO:0000256" key="6">
    <source>
        <dbReference type="ARBA" id="ARBA00022989"/>
    </source>
</evidence>
<keyword evidence="6 9" id="KW-1133">Transmembrane helix</keyword>
<proteinExistence type="inferred from homology"/>
<dbReference type="InterPro" id="IPR036062">
    <property type="entry name" value="PSI_PsaJ_sf"/>
</dbReference>
<dbReference type="GO" id="GO:0031676">
    <property type="term" value="C:plasma membrane-derived thylakoid membrane"/>
    <property type="evidence" value="ECO:0007669"/>
    <property type="project" value="UniProtKB-SubCell"/>
</dbReference>
<keyword evidence="9" id="KW-0603">Photosystem I</keyword>
<gene>
    <name evidence="9" type="primary">psaJ</name>
    <name evidence="10" type="ORF">H6F44_18355</name>
</gene>
<comment type="caution">
    <text evidence="10">The sequence shown here is derived from an EMBL/GenBank/DDBJ whole genome shotgun (WGS) entry which is preliminary data.</text>
</comment>
<dbReference type="AlphaFoldDB" id="A0A926UW02"/>
<evidence type="ECO:0000256" key="8">
    <source>
        <dbReference type="ARBA" id="ARBA00023136"/>
    </source>
</evidence>
<evidence type="ECO:0000313" key="11">
    <source>
        <dbReference type="Proteomes" id="UP000631421"/>
    </source>
</evidence>
<dbReference type="EMBL" id="JACJPY010000079">
    <property type="protein sequence ID" value="MBD2152069.1"/>
    <property type="molecule type" value="Genomic_DNA"/>
</dbReference>
<evidence type="ECO:0000313" key="10">
    <source>
        <dbReference type="EMBL" id="MBD2152069.1"/>
    </source>
</evidence>
<reference evidence="10" key="2">
    <citation type="submission" date="2020-08" db="EMBL/GenBank/DDBJ databases">
        <authorList>
            <person name="Chen M."/>
            <person name="Teng W."/>
            <person name="Zhao L."/>
            <person name="Hu C."/>
            <person name="Zhou Y."/>
            <person name="Han B."/>
            <person name="Song L."/>
            <person name="Shu W."/>
        </authorList>
    </citation>
    <scope>NUCLEOTIDE SEQUENCE</scope>
    <source>
        <strain evidence="10">FACHB-1277</strain>
    </source>
</reference>
<comment type="similarity">
    <text evidence="3 9">Belongs to the PsaJ family.</text>
</comment>
<evidence type="ECO:0000256" key="7">
    <source>
        <dbReference type="ARBA" id="ARBA00023078"/>
    </source>
</evidence>
<dbReference type="GO" id="GO:0009522">
    <property type="term" value="C:photosystem I"/>
    <property type="evidence" value="ECO:0007669"/>
    <property type="project" value="UniProtKB-KW"/>
</dbReference>
<name>A0A926UW02_9CYAN</name>
<reference evidence="10" key="1">
    <citation type="journal article" date="2015" name="ISME J.">
        <title>Draft Genome Sequence of Streptomyces incarnatus NRRL8089, which Produces the Nucleoside Antibiotic Sinefungin.</title>
        <authorList>
            <person name="Oshima K."/>
            <person name="Hattori M."/>
            <person name="Shimizu H."/>
            <person name="Fukuda K."/>
            <person name="Nemoto M."/>
            <person name="Inagaki K."/>
            <person name="Tamura T."/>
        </authorList>
    </citation>
    <scope>NUCLEOTIDE SEQUENCE</scope>
    <source>
        <strain evidence="10">FACHB-1277</strain>
    </source>
</reference>
<keyword evidence="9" id="KW-0602">Photosynthesis</keyword>
<dbReference type="PANTHER" id="PTHR36082">
    <property type="match status" value="1"/>
</dbReference>
<dbReference type="GO" id="GO:0015979">
    <property type="term" value="P:photosynthesis"/>
    <property type="evidence" value="ECO:0007669"/>
    <property type="project" value="UniProtKB-UniRule"/>
</dbReference>
<keyword evidence="7 9" id="KW-0793">Thylakoid</keyword>
<keyword evidence="8 9" id="KW-0472">Membrane</keyword>
<evidence type="ECO:0000256" key="5">
    <source>
        <dbReference type="ARBA" id="ARBA00022692"/>
    </source>
</evidence>
<evidence type="ECO:0000256" key="2">
    <source>
        <dbReference type="ARBA" id="ARBA00004376"/>
    </source>
</evidence>
<organism evidence="10 11">
    <name type="scientific">Pseudanabaena cinerea FACHB-1277</name>
    <dbReference type="NCBI Taxonomy" id="2949581"/>
    <lineage>
        <taxon>Bacteria</taxon>
        <taxon>Bacillati</taxon>
        <taxon>Cyanobacteriota</taxon>
        <taxon>Cyanophyceae</taxon>
        <taxon>Pseudanabaenales</taxon>
        <taxon>Pseudanabaenaceae</taxon>
        <taxon>Pseudanabaena</taxon>
        <taxon>Pseudanabaena cinerea</taxon>
    </lineage>
</organism>
<evidence type="ECO:0000256" key="9">
    <source>
        <dbReference type="HAMAP-Rule" id="MF_00522"/>
    </source>
</evidence>
<evidence type="ECO:0000256" key="1">
    <source>
        <dbReference type="ARBA" id="ARBA00002115"/>
    </source>
</evidence>